<dbReference type="GO" id="GO:0016787">
    <property type="term" value="F:hydrolase activity"/>
    <property type="evidence" value="ECO:0007669"/>
    <property type="project" value="UniProtKB-KW"/>
</dbReference>
<organism evidence="3 4">
    <name type="scientific">Nocardioides anomalus</name>
    <dbReference type="NCBI Taxonomy" id="2712223"/>
    <lineage>
        <taxon>Bacteria</taxon>
        <taxon>Bacillati</taxon>
        <taxon>Actinomycetota</taxon>
        <taxon>Actinomycetes</taxon>
        <taxon>Propionibacteriales</taxon>
        <taxon>Nocardioidaceae</taxon>
        <taxon>Nocardioides</taxon>
    </lineage>
</organism>
<keyword evidence="3" id="KW-0378">Hydrolase</keyword>
<evidence type="ECO:0000313" key="4">
    <source>
        <dbReference type="Proteomes" id="UP000502996"/>
    </source>
</evidence>
<dbReference type="InterPro" id="IPR006680">
    <property type="entry name" value="Amidohydro-rel"/>
</dbReference>
<keyword evidence="4" id="KW-1185">Reference proteome</keyword>
<feature type="domain" description="Amidohydrolase-related" evidence="2">
    <location>
        <begin position="10"/>
        <end position="286"/>
    </location>
</feature>
<dbReference type="SUPFAM" id="SSF51556">
    <property type="entry name" value="Metallo-dependent hydrolases"/>
    <property type="match status" value="1"/>
</dbReference>
<proteinExistence type="inferred from homology"/>
<dbReference type="PANTHER" id="PTHR43569:SF2">
    <property type="entry name" value="AMIDOHYDROLASE-RELATED DOMAIN-CONTAINING PROTEIN"/>
    <property type="match status" value="1"/>
</dbReference>
<comment type="similarity">
    <text evidence="1">Belongs to the metallo-dependent hydrolases superfamily.</text>
</comment>
<evidence type="ECO:0000256" key="1">
    <source>
        <dbReference type="ARBA" id="ARBA00038310"/>
    </source>
</evidence>
<evidence type="ECO:0000259" key="2">
    <source>
        <dbReference type="Pfam" id="PF04909"/>
    </source>
</evidence>
<protein>
    <submittedName>
        <fullName evidence="3">Amidohydrolase family protein</fullName>
    </submittedName>
</protein>
<dbReference type="KEGG" id="nano:G5V58_10005"/>
<accession>A0A6G6WD20</accession>
<dbReference type="RefSeq" id="WP_165231795.1">
    <property type="nucleotide sequence ID" value="NZ_CP049257.1"/>
</dbReference>
<dbReference type="InterPro" id="IPR052350">
    <property type="entry name" value="Metallo-dep_Lactonases"/>
</dbReference>
<gene>
    <name evidence="3" type="ORF">G5V58_10005</name>
</gene>
<reference evidence="3 4" key="1">
    <citation type="submission" date="2020-02" db="EMBL/GenBank/DDBJ databases">
        <title>Full genome sequence of Nocardioides sp. R-3366.</title>
        <authorList>
            <person name="Im W.-T."/>
        </authorList>
    </citation>
    <scope>NUCLEOTIDE SEQUENCE [LARGE SCALE GENOMIC DNA]</scope>
    <source>
        <strain evidence="3 4">R-3366</strain>
    </source>
</reference>
<dbReference type="AlphaFoldDB" id="A0A6G6WD20"/>
<dbReference type="Pfam" id="PF04909">
    <property type="entry name" value="Amidohydro_2"/>
    <property type="match status" value="1"/>
</dbReference>
<dbReference type="PANTHER" id="PTHR43569">
    <property type="entry name" value="AMIDOHYDROLASE"/>
    <property type="match status" value="1"/>
</dbReference>
<dbReference type="Proteomes" id="UP000502996">
    <property type="component" value="Chromosome"/>
</dbReference>
<dbReference type="InterPro" id="IPR032466">
    <property type="entry name" value="Metal_Hydrolase"/>
</dbReference>
<evidence type="ECO:0000313" key="3">
    <source>
        <dbReference type="EMBL" id="QIG43047.1"/>
    </source>
</evidence>
<dbReference type="EMBL" id="CP049257">
    <property type="protein sequence ID" value="QIG43047.1"/>
    <property type="molecule type" value="Genomic_DNA"/>
</dbReference>
<sequence>MAVPEASRIIDAHAHWWRPSEHPWYPGLPAWAEALPPGAGDGFNRDFTAQDHRAAAPFTVDGFVHVSAVTAPHTYLDEAAWVEAQAAEHGVDVRLVGTVDPALDAAAIRADLDRQAASDRFAGVRVLYGFEPDSPAVPVVLAWLAEHDKVLDLVSHPAQADVWLRALEPYAGLRVVLEHTGWPESADDLGPWRAAMARLAGESDMVCKLSGLGMVLMTLDADTLRPWVEGALATFGPDRLLFGSNMPIETMGGGYAELVATLTGLVGGPADQPGFWGGHAAATYGF</sequence>
<dbReference type="Gene3D" id="3.20.20.140">
    <property type="entry name" value="Metal-dependent hydrolases"/>
    <property type="match status" value="1"/>
</dbReference>
<name>A0A6G6WD20_9ACTN</name>